<dbReference type="EMBL" id="CP013444">
    <property type="protein sequence ID" value="AOK20178.1"/>
    <property type="molecule type" value="Genomic_DNA"/>
</dbReference>
<organism evidence="3 4">
    <name type="scientific">Burkholderia cepacia</name>
    <name type="common">Pseudomonas cepacia</name>
    <dbReference type="NCBI Taxonomy" id="292"/>
    <lineage>
        <taxon>Bacteria</taxon>
        <taxon>Pseudomonadati</taxon>
        <taxon>Pseudomonadota</taxon>
        <taxon>Betaproteobacteria</taxon>
        <taxon>Burkholderiales</taxon>
        <taxon>Burkholderiaceae</taxon>
        <taxon>Burkholderia</taxon>
        <taxon>Burkholderia cepacia complex</taxon>
    </lineage>
</organism>
<feature type="domain" description="Immunity protein 71" evidence="2">
    <location>
        <begin position="7"/>
        <end position="84"/>
    </location>
</feature>
<evidence type="ECO:0000313" key="4">
    <source>
        <dbReference type="Proteomes" id="UP000094776"/>
    </source>
</evidence>
<dbReference type="Pfam" id="PF15602">
    <property type="entry name" value="Imm71"/>
    <property type="match status" value="1"/>
</dbReference>
<reference evidence="3 4" key="1">
    <citation type="submission" date="2015-12" db="EMBL/GenBank/DDBJ databases">
        <title>Diversity of Burkholderia near neighbor genomes.</title>
        <authorList>
            <person name="Sahl J."/>
            <person name="Wagner D."/>
            <person name="Keim P."/>
        </authorList>
    </citation>
    <scope>NUCLEOTIDE SEQUENCE [LARGE SCALE GENOMIC DNA]</scope>
    <source>
        <strain evidence="3 4">MSMB1184WGS</strain>
    </source>
</reference>
<dbReference type="Proteomes" id="UP000094776">
    <property type="component" value="Chromosome 2"/>
</dbReference>
<dbReference type="RefSeq" id="WP_069271519.1">
    <property type="nucleotide sequence ID" value="NZ_CP013444.1"/>
</dbReference>
<protein>
    <recommendedName>
        <fullName evidence="5">Immunity protein 72</fullName>
    </recommendedName>
</protein>
<feature type="domain" description="Immunity protein 72" evidence="1">
    <location>
        <begin position="193"/>
        <end position="284"/>
    </location>
</feature>
<dbReference type="Pfam" id="PF15584">
    <property type="entry name" value="Imm72"/>
    <property type="match status" value="1"/>
</dbReference>
<evidence type="ECO:0008006" key="5">
    <source>
        <dbReference type="Google" id="ProtNLM"/>
    </source>
</evidence>
<gene>
    <name evidence="3" type="ORF">WT26_30825</name>
</gene>
<evidence type="ECO:0000259" key="1">
    <source>
        <dbReference type="Pfam" id="PF15584"/>
    </source>
</evidence>
<dbReference type="InterPro" id="IPR028950">
    <property type="entry name" value="Imm71"/>
</dbReference>
<evidence type="ECO:0000313" key="3">
    <source>
        <dbReference type="EMBL" id="AOK20178.1"/>
    </source>
</evidence>
<proteinExistence type="predicted"/>
<name>A0A1B4Q1W9_BURCE</name>
<evidence type="ECO:0000259" key="2">
    <source>
        <dbReference type="Pfam" id="PF15602"/>
    </source>
</evidence>
<sequence>MNEYDMQDDVTRRKVFWLLQRLTSWSLWKAKYDAFKVFADAYETAIKTWPANDPDVMEADHLKTIYEILNCYDKGLAELAHGRRFVWRAGQAFKEMVRNFNALGSSFYRNPKYWERGQIAPYPPKVDALYKLMRASQFHMDYAPLEVWTTDNIANLEWPSALLDPSQYDHGFYELAYPTFPAALSDVPDSPGPVIQSGQAVPCDGIWEPVTIEQSRVLGAIPIGAKPFGNDGCFNYLVADTEAPFLSSDDESFDIASRPTHWRLLWEDRRYLDGVIPDESQYFLEPPRKSEPLAPEAVAPVRTSEVCPVSGEWRTDECGGKTVQVERGATMPDMLVRDNLGELKAHWVTWRLVKRV</sequence>
<accession>A0A1B4Q1W9</accession>
<dbReference type="InterPro" id="IPR028966">
    <property type="entry name" value="Imm72"/>
</dbReference>
<dbReference type="AlphaFoldDB" id="A0A1B4Q1W9"/>